<comment type="caution">
    <text evidence="6">The sequence shown here is derived from an EMBL/GenBank/DDBJ whole genome shotgun (WGS) entry which is preliminary data.</text>
</comment>
<reference evidence="6" key="1">
    <citation type="submission" date="2016-01" db="EMBL/GenBank/DDBJ databases">
        <authorList>
            <person name="Peeters C."/>
        </authorList>
    </citation>
    <scope>NUCLEOTIDE SEQUENCE [LARGE SCALE GENOMIC DNA]</scope>
    <source>
        <strain evidence="6">LMG 22934</strain>
    </source>
</reference>
<proteinExistence type="predicted"/>
<protein>
    <submittedName>
        <fullName evidence="6">3-oxosteroid 1-dehydrogenase</fullName>
    </submittedName>
</protein>
<dbReference type="GO" id="GO:0016491">
    <property type="term" value="F:oxidoreductase activity"/>
    <property type="evidence" value="ECO:0007669"/>
    <property type="project" value="UniProtKB-KW"/>
</dbReference>
<dbReference type="Gene3D" id="3.50.50.60">
    <property type="entry name" value="FAD/NAD(P)-binding domain"/>
    <property type="match status" value="2"/>
</dbReference>
<dbReference type="InterPro" id="IPR050315">
    <property type="entry name" value="FAD-oxidoreductase_2"/>
</dbReference>
<dbReference type="STRING" id="326474.AWB65_01519"/>
<gene>
    <name evidence="6" type="ORF">AWB65_01519</name>
</gene>
<evidence type="ECO:0000313" key="6">
    <source>
        <dbReference type="EMBL" id="SAL26145.1"/>
    </source>
</evidence>
<sequence>MIDDKKHPTASRRNFIKAAGAGTAAAAFGAVTLSAKAASELKFDAEYDIVVCGGGGGGLPCALFSRWLGNRVAILEKAGSVGGTAAKAAFWYWVPNNEPMRRAGIADPKADYLRYVARLSRPEQYDPSLPKLGLSDWEYEMCEAIYDSASPAAELLASKGALPYRHEGSVPDYWAELPEDKAPRGRVLFPKDGLPSMSDGGRVAIRTLSTAARRDGIDIRTGYRVQKVLVDGKGAVIGVEAQTEEGTHFRARVKKAVVFATGGFTHDPELRKNFLHGAVYGGCAAPTNEGDFVRISSALDVQLRNMNYSWMAPISLDKAIAKDGSLSGIFTPTGDSMLYVNKYGKRVVNEKLAYNEVCATFSQWDGAKGEYPNLALISIWDQQAQDHCASDDYGSLIVPKGSNDRHVLRGNTLPELATAIRERLAKHKSAVGGMDLSDDFLRNLDTTIKRFNGFAKTGADADFHRGERIVEKLFNGPVSKKADQKNETMYPLSAKGPYYAALIVAGNLDTKGGPKTNSHGQVLDVSGTPIKGLYGVGNCVASASARAYWAGGGTLGPIIAFAYRAANAAHAETSTSI</sequence>
<evidence type="ECO:0000259" key="5">
    <source>
        <dbReference type="Pfam" id="PF00890"/>
    </source>
</evidence>
<dbReference type="InterPro" id="IPR027477">
    <property type="entry name" value="Succ_DH/fumarate_Rdtase_cat_sf"/>
</dbReference>
<dbReference type="AlphaFoldDB" id="A0A158G241"/>
<dbReference type="PANTHER" id="PTHR43400:SF10">
    <property type="entry name" value="3-OXOSTEROID 1-DEHYDROGENASE"/>
    <property type="match status" value="1"/>
</dbReference>
<dbReference type="NCBIfam" id="TIGR01409">
    <property type="entry name" value="TAT_signal_seq"/>
    <property type="match status" value="1"/>
</dbReference>
<dbReference type="Pfam" id="PF00890">
    <property type="entry name" value="FAD_binding_2"/>
    <property type="match status" value="1"/>
</dbReference>
<keyword evidence="2" id="KW-0285">Flavoprotein</keyword>
<dbReference type="Gene3D" id="3.90.700.10">
    <property type="entry name" value="Succinate dehydrogenase/fumarate reductase flavoprotein, catalytic domain"/>
    <property type="match status" value="1"/>
</dbReference>
<dbReference type="EMBL" id="FCNW02000004">
    <property type="protein sequence ID" value="SAL26145.1"/>
    <property type="molecule type" value="Genomic_DNA"/>
</dbReference>
<dbReference type="InterPro" id="IPR003953">
    <property type="entry name" value="FAD-dep_OxRdtase_2_FAD-bd"/>
</dbReference>
<evidence type="ECO:0000256" key="4">
    <source>
        <dbReference type="ARBA" id="ARBA00023002"/>
    </source>
</evidence>
<feature type="domain" description="FAD-dependent oxidoreductase 2 FAD-binding" evidence="5">
    <location>
        <begin position="48"/>
        <end position="555"/>
    </location>
</feature>
<dbReference type="SUPFAM" id="SSF56425">
    <property type="entry name" value="Succinate dehydrogenase/fumarate reductase flavoprotein, catalytic domain"/>
    <property type="match status" value="1"/>
</dbReference>
<dbReference type="RefSeq" id="WP_087666545.1">
    <property type="nucleotide sequence ID" value="NZ_FCNW02000004.1"/>
</dbReference>
<dbReference type="PROSITE" id="PS51318">
    <property type="entry name" value="TAT"/>
    <property type="match status" value="1"/>
</dbReference>
<dbReference type="InterPro" id="IPR006311">
    <property type="entry name" value="TAT_signal"/>
</dbReference>
<evidence type="ECO:0000256" key="3">
    <source>
        <dbReference type="ARBA" id="ARBA00022827"/>
    </source>
</evidence>
<keyword evidence="3" id="KW-0274">FAD</keyword>
<dbReference type="GO" id="GO:0008202">
    <property type="term" value="P:steroid metabolic process"/>
    <property type="evidence" value="ECO:0007669"/>
    <property type="project" value="UniProtKB-ARBA"/>
</dbReference>
<dbReference type="SUPFAM" id="SSF51905">
    <property type="entry name" value="FAD/NAD(P)-binding domain"/>
    <property type="match status" value="1"/>
</dbReference>
<comment type="cofactor">
    <cofactor evidence="1">
        <name>FAD</name>
        <dbReference type="ChEBI" id="CHEBI:57692"/>
    </cofactor>
</comment>
<evidence type="ECO:0000313" key="7">
    <source>
        <dbReference type="Proteomes" id="UP000054977"/>
    </source>
</evidence>
<accession>A0A158G241</accession>
<dbReference type="InterPro" id="IPR019546">
    <property type="entry name" value="TAT_signal_bac_arc"/>
</dbReference>
<organism evidence="6 7">
    <name type="scientific">Caballeronia humi</name>
    <dbReference type="NCBI Taxonomy" id="326474"/>
    <lineage>
        <taxon>Bacteria</taxon>
        <taxon>Pseudomonadati</taxon>
        <taxon>Pseudomonadota</taxon>
        <taxon>Betaproteobacteria</taxon>
        <taxon>Burkholderiales</taxon>
        <taxon>Burkholderiaceae</taxon>
        <taxon>Caballeronia</taxon>
    </lineage>
</organism>
<dbReference type="InterPro" id="IPR036188">
    <property type="entry name" value="FAD/NAD-bd_sf"/>
</dbReference>
<evidence type="ECO:0000256" key="1">
    <source>
        <dbReference type="ARBA" id="ARBA00001974"/>
    </source>
</evidence>
<dbReference type="OrthoDB" id="9813348at2"/>
<dbReference type="PANTHER" id="PTHR43400">
    <property type="entry name" value="FUMARATE REDUCTASE"/>
    <property type="match status" value="1"/>
</dbReference>
<name>A0A158G241_9BURK</name>
<evidence type="ECO:0000256" key="2">
    <source>
        <dbReference type="ARBA" id="ARBA00022630"/>
    </source>
</evidence>
<keyword evidence="7" id="KW-1185">Reference proteome</keyword>
<keyword evidence="4" id="KW-0560">Oxidoreductase</keyword>
<dbReference type="Proteomes" id="UP000054977">
    <property type="component" value="Unassembled WGS sequence"/>
</dbReference>